<evidence type="ECO:0000313" key="11">
    <source>
        <dbReference type="Proteomes" id="UP000294937"/>
    </source>
</evidence>
<reference evidence="10 11" key="1">
    <citation type="submission" date="2019-03" db="EMBL/GenBank/DDBJ databases">
        <title>Genomic Encyclopedia of Type Strains, Phase IV (KMG-IV): sequencing the most valuable type-strain genomes for metagenomic binning, comparative biology and taxonomic classification.</title>
        <authorList>
            <person name="Goeker M."/>
        </authorList>
    </citation>
    <scope>NUCLEOTIDE SEQUENCE [LARGE SCALE GENOMIC DNA]</scope>
    <source>
        <strain evidence="10 11">DSM 45707</strain>
    </source>
</reference>
<dbReference type="RefSeq" id="WP_131923245.1">
    <property type="nucleotide sequence ID" value="NZ_SMAG01000001.1"/>
</dbReference>
<dbReference type="AlphaFoldDB" id="A0A4R3LH70"/>
<keyword evidence="4 7" id="KW-0812">Transmembrane</keyword>
<protein>
    <submittedName>
        <fullName evidence="10">Small conductance mechanosensitive channel</fullName>
    </submittedName>
</protein>
<organism evidence="10 11">
    <name type="scientific">Hazenella coriacea</name>
    <dbReference type="NCBI Taxonomy" id="1179467"/>
    <lineage>
        <taxon>Bacteria</taxon>
        <taxon>Bacillati</taxon>
        <taxon>Bacillota</taxon>
        <taxon>Bacilli</taxon>
        <taxon>Bacillales</taxon>
        <taxon>Thermoactinomycetaceae</taxon>
        <taxon>Hazenella</taxon>
    </lineage>
</organism>
<dbReference type="InterPro" id="IPR010920">
    <property type="entry name" value="LSM_dom_sf"/>
</dbReference>
<dbReference type="Gene3D" id="2.30.30.60">
    <property type="match status" value="1"/>
</dbReference>
<dbReference type="SUPFAM" id="SSF82689">
    <property type="entry name" value="Mechanosensitive channel protein MscS (YggB), C-terminal domain"/>
    <property type="match status" value="1"/>
</dbReference>
<evidence type="ECO:0000256" key="7">
    <source>
        <dbReference type="SAM" id="Phobius"/>
    </source>
</evidence>
<keyword evidence="6 7" id="KW-0472">Membrane</keyword>
<dbReference type="PANTHER" id="PTHR30460">
    <property type="entry name" value="MODERATE CONDUCTANCE MECHANOSENSITIVE CHANNEL YBIO"/>
    <property type="match status" value="1"/>
</dbReference>
<dbReference type="InterPro" id="IPR006685">
    <property type="entry name" value="MscS_channel_2nd"/>
</dbReference>
<dbReference type="SUPFAM" id="SSF82861">
    <property type="entry name" value="Mechanosensitive channel protein MscS (YggB), transmembrane region"/>
    <property type="match status" value="1"/>
</dbReference>
<dbReference type="InterPro" id="IPR023408">
    <property type="entry name" value="MscS_beta-dom_sf"/>
</dbReference>
<feature type="domain" description="Mechanosensitive ion channel transmembrane helices 2/3" evidence="9">
    <location>
        <begin position="63"/>
        <end position="104"/>
    </location>
</feature>
<evidence type="ECO:0000256" key="6">
    <source>
        <dbReference type="ARBA" id="ARBA00023136"/>
    </source>
</evidence>
<sequence length="262" mass="29055">MIAWKLEGTLLLQKLVTTVIIIIVAWAIFWIAKRVLIRLLTQGKKLGNGQKHRIDTLQSLLSNIIGYTIFFIALVAILGQFNIDATGMVASAGIIGLAIGFGAKDLVSDVVTGFFVLLEDQINVGEHVTVNGYSGIVENVGMRIIKIRSDNGDLHFIPNRDIKALTNHSRGEQSAIVDLPVSSELNIDDVIQLLEKKCKQIEHHMDHLIEGPHLLGVQTVSMSEIVIRIIARTENGYQALVERELRRELKRALDQAELVKSL</sequence>
<accession>A0A4R3LH70</accession>
<evidence type="ECO:0000256" key="3">
    <source>
        <dbReference type="ARBA" id="ARBA00022475"/>
    </source>
</evidence>
<name>A0A4R3LH70_9BACL</name>
<keyword evidence="5 7" id="KW-1133">Transmembrane helix</keyword>
<dbReference type="InterPro" id="IPR011066">
    <property type="entry name" value="MscS_channel_C_sf"/>
</dbReference>
<dbReference type="InterPro" id="IPR045276">
    <property type="entry name" value="YbiO_bact"/>
</dbReference>
<dbReference type="GO" id="GO:0008381">
    <property type="term" value="F:mechanosensitive monoatomic ion channel activity"/>
    <property type="evidence" value="ECO:0007669"/>
    <property type="project" value="InterPro"/>
</dbReference>
<evidence type="ECO:0000256" key="5">
    <source>
        <dbReference type="ARBA" id="ARBA00022989"/>
    </source>
</evidence>
<evidence type="ECO:0000259" key="8">
    <source>
        <dbReference type="Pfam" id="PF00924"/>
    </source>
</evidence>
<evidence type="ECO:0000256" key="2">
    <source>
        <dbReference type="ARBA" id="ARBA00008017"/>
    </source>
</evidence>
<evidence type="ECO:0000259" key="9">
    <source>
        <dbReference type="Pfam" id="PF21088"/>
    </source>
</evidence>
<feature type="domain" description="Mechanosensitive ion channel MscS" evidence="8">
    <location>
        <begin position="105"/>
        <end position="170"/>
    </location>
</feature>
<dbReference type="Pfam" id="PF21088">
    <property type="entry name" value="MS_channel_1st"/>
    <property type="match status" value="1"/>
</dbReference>
<comment type="similarity">
    <text evidence="2">Belongs to the MscS (TC 1.A.23) family.</text>
</comment>
<evidence type="ECO:0000256" key="1">
    <source>
        <dbReference type="ARBA" id="ARBA00004651"/>
    </source>
</evidence>
<dbReference type="Gene3D" id="3.30.70.100">
    <property type="match status" value="1"/>
</dbReference>
<dbReference type="InterPro" id="IPR049142">
    <property type="entry name" value="MS_channel_1st"/>
</dbReference>
<gene>
    <name evidence="10" type="ORF">EDD58_101511</name>
</gene>
<evidence type="ECO:0000256" key="4">
    <source>
        <dbReference type="ARBA" id="ARBA00022692"/>
    </source>
</evidence>
<dbReference type="PANTHER" id="PTHR30460:SF0">
    <property type="entry name" value="MODERATE CONDUCTANCE MECHANOSENSITIVE CHANNEL YBIO"/>
    <property type="match status" value="1"/>
</dbReference>
<keyword evidence="11" id="KW-1185">Reference proteome</keyword>
<dbReference type="SUPFAM" id="SSF50182">
    <property type="entry name" value="Sm-like ribonucleoproteins"/>
    <property type="match status" value="1"/>
</dbReference>
<dbReference type="GO" id="GO:0005886">
    <property type="term" value="C:plasma membrane"/>
    <property type="evidence" value="ECO:0007669"/>
    <property type="project" value="UniProtKB-SubCell"/>
</dbReference>
<keyword evidence="3" id="KW-1003">Cell membrane</keyword>
<comment type="subcellular location">
    <subcellularLocation>
        <location evidence="1">Cell membrane</location>
        <topology evidence="1">Multi-pass membrane protein</topology>
    </subcellularLocation>
</comment>
<dbReference type="Proteomes" id="UP000294937">
    <property type="component" value="Unassembled WGS sequence"/>
</dbReference>
<feature type="transmembrane region" description="Helical" evidence="7">
    <location>
        <begin position="57"/>
        <end position="79"/>
    </location>
</feature>
<dbReference type="Pfam" id="PF00924">
    <property type="entry name" value="MS_channel_2nd"/>
    <property type="match status" value="1"/>
</dbReference>
<proteinExistence type="inferred from homology"/>
<feature type="transmembrane region" description="Helical" evidence="7">
    <location>
        <begin position="15"/>
        <end position="36"/>
    </location>
</feature>
<dbReference type="EMBL" id="SMAG01000001">
    <property type="protein sequence ID" value="TCS96866.1"/>
    <property type="molecule type" value="Genomic_DNA"/>
</dbReference>
<dbReference type="OrthoDB" id="9809206at2"/>
<dbReference type="Gene3D" id="1.10.287.1260">
    <property type="match status" value="1"/>
</dbReference>
<evidence type="ECO:0000313" key="10">
    <source>
        <dbReference type="EMBL" id="TCS96866.1"/>
    </source>
</evidence>
<dbReference type="InterPro" id="IPR011014">
    <property type="entry name" value="MscS_channel_TM-2"/>
</dbReference>
<comment type="caution">
    <text evidence="10">The sequence shown here is derived from an EMBL/GenBank/DDBJ whole genome shotgun (WGS) entry which is preliminary data.</text>
</comment>